<dbReference type="Proteomes" id="UP000262712">
    <property type="component" value="Chromosome"/>
</dbReference>
<proteinExistence type="predicted"/>
<evidence type="ECO:0000313" key="3">
    <source>
        <dbReference type="EMBL" id="PHO17203.1"/>
    </source>
</evidence>
<dbReference type="Proteomes" id="UP000221222">
    <property type="component" value="Unassembled WGS sequence"/>
</dbReference>
<dbReference type="EMBL" id="NXFY01000021">
    <property type="protein sequence ID" value="PHO17203.1"/>
    <property type="molecule type" value="Genomic_DNA"/>
</dbReference>
<dbReference type="RefSeq" id="WP_099343252.1">
    <property type="nucleotide sequence ID" value="NZ_CP032098.1"/>
</dbReference>
<sequence length="205" mass="24728">MQGYILDTKPVKDDDLIVTILTENKIYTTYRFYGAKHSNINVGYKIDFELENTLRSDIGRLRDVMQLNYQWILDAKKMYCWQRFIKLFYSHFRDIEDIDNFYFKLLDALSHLMIKQNERRSIIQAYLKLLEHEGRLHTDYNCFLCDIEIEDKISLVRSFVPAHPQCTFAKKFDLYKVKEMFEENSLISFDEEEIDYLWNILLQGL</sequence>
<dbReference type="Pfam" id="PF13114">
    <property type="entry name" value="RecO_N_2"/>
    <property type="match status" value="1"/>
</dbReference>
<protein>
    <submittedName>
        <fullName evidence="2">RecO family recombination protein</fullName>
    </submittedName>
    <submittedName>
        <fullName evidence="3">Recombination protein RecO</fullName>
    </submittedName>
</protein>
<gene>
    <name evidence="2" type="ORF">AMOL_0809</name>
    <name evidence="3" type="ORF">CPU12_11405</name>
</gene>
<evidence type="ECO:0000313" key="5">
    <source>
        <dbReference type="Proteomes" id="UP000262712"/>
    </source>
</evidence>
<accession>A0A2G1DFE6</accession>
<feature type="domain" description="DNA replication/recombination mediator RecO N-terminal" evidence="1">
    <location>
        <begin position="1"/>
        <end position="72"/>
    </location>
</feature>
<organism evidence="3 4">
    <name type="scientific">Malaciobacter molluscorum LMG 25693</name>
    <dbReference type="NCBI Taxonomy" id="870501"/>
    <lineage>
        <taxon>Bacteria</taxon>
        <taxon>Pseudomonadati</taxon>
        <taxon>Campylobacterota</taxon>
        <taxon>Epsilonproteobacteria</taxon>
        <taxon>Campylobacterales</taxon>
        <taxon>Arcobacteraceae</taxon>
        <taxon>Malaciobacter</taxon>
    </lineage>
</organism>
<keyword evidence="4" id="KW-1185">Reference proteome</keyword>
<dbReference type="AlphaFoldDB" id="A0A2G1DFE6"/>
<dbReference type="NCBIfam" id="NF010483">
    <property type="entry name" value="PRK13908.1"/>
    <property type="match status" value="1"/>
</dbReference>
<dbReference type="EMBL" id="CP032098">
    <property type="protein sequence ID" value="AXX91804.1"/>
    <property type="molecule type" value="Genomic_DNA"/>
</dbReference>
<evidence type="ECO:0000313" key="4">
    <source>
        <dbReference type="Proteomes" id="UP000221222"/>
    </source>
</evidence>
<dbReference type="KEGG" id="amol:AMOL_0809"/>
<evidence type="ECO:0000313" key="2">
    <source>
        <dbReference type="EMBL" id="AXX91804.1"/>
    </source>
</evidence>
<reference evidence="3 4" key="1">
    <citation type="submission" date="2017-09" db="EMBL/GenBank/DDBJ databases">
        <title>Arcobacter canalis sp. nov., a new species isolated from a water canal contaminated with urban sewage.</title>
        <authorList>
            <person name="Perez-Cataluna A."/>
            <person name="Salas-Masso N."/>
            <person name="Figueras M.J."/>
        </authorList>
    </citation>
    <scope>NUCLEOTIDE SEQUENCE [LARGE SCALE GENOMIC DNA]</scope>
    <source>
        <strain evidence="3 4">F98-3</strain>
    </source>
</reference>
<name>A0A2G1DFE6_9BACT</name>
<dbReference type="InterPro" id="IPR022572">
    <property type="entry name" value="DNA_rep/recomb_RecO_N"/>
</dbReference>
<evidence type="ECO:0000259" key="1">
    <source>
        <dbReference type="Pfam" id="PF13114"/>
    </source>
</evidence>
<reference evidence="2 5" key="2">
    <citation type="submission" date="2018-08" db="EMBL/GenBank/DDBJ databases">
        <title>Complete genome of the Arcobacter molluscorum type strain LMG 25693.</title>
        <authorList>
            <person name="Miller W.G."/>
            <person name="Yee E."/>
            <person name="Bono J.L."/>
        </authorList>
    </citation>
    <scope>NUCLEOTIDE SEQUENCE [LARGE SCALE GENOMIC DNA]</scope>
    <source>
        <strain evidence="2 5">CECT 7696</strain>
    </source>
</reference>